<dbReference type="Pfam" id="PF00188">
    <property type="entry name" value="CAP"/>
    <property type="match status" value="1"/>
</dbReference>
<dbReference type="PANTHER" id="PTHR31157:SF30">
    <property type="entry name" value="SCP DOMAIN-CONTAINING PROTEIN"/>
    <property type="match status" value="1"/>
</dbReference>
<reference evidence="2 3" key="1">
    <citation type="submission" date="2024-03" db="EMBL/GenBank/DDBJ databases">
        <title>The Acrasis kona genome and developmental transcriptomes reveal deep origins of eukaryotic multicellular pathways.</title>
        <authorList>
            <person name="Sheikh S."/>
            <person name="Fu C.-J."/>
            <person name="Brown M.W."/>
            <person name="Baldauf S.L."/>
        </authorList>
    </citation>
    <scope>NUCLEOTIDE SEQUENCE [LARGE SCALE GENOMIC DNA]</scope>
    <source>
        <strain evidence="2 3">ATCC MYA-3509</strain>
    </source>
</reference>
<dbReference type="Proteomes" id="UP001431209">
    <property type="component" value="Unassembled WGS sequence"/>
</dbReference>
<accession>A0AAW2YZJ7</accession>
<dbReference type="AlphaFoldDB" id="A0AAW2YZJ7"/>
<name>A0AAW2YZJ7_9EUKA</name>
<dbReference type="Gene3D" id="3.40.33.10">
    <property type="entry name" value="CAP"/>
    <property type="match status" value="1"/>
</dbReference>
<evidence type="ECO:0000313" key="3">
    <source>
        <dbReference type="Proteomes" id="UP001431209"/>
    </source>
</evidence>
<evidence type="ECO:0000259" key="1">
    <source>
        <dbReference type="Pfam" id="PF00188"/>
    </source>
</evidence>
<feature type="domain" description="SCP" evidence="1">
    <location>
        <begin position="146"/>
        <end position="260"/>
    </location>
</feature>
<gene>
    <name evidence="2" type="ORF">AKO1_014453</name>
</gene>
<dbReference type="InterPro" id="IPR014044">
    <property type="entry name" value="CAP_dom"/>
</dbReference>
<evidence type="ECO:0000313" key="2">
    <source>
        <dbReference type="EMBL" id="KAL0482544.1"/>
    </source>
</evidence>
<dbReference type="EMBL" id="JAOPGA020000870">
    <property type="protein sequence ID" value="KAL0482544.1"/>
    <property type="molecule type" value="Genomic_DNA"/>
</dbReference>
<proteinExistence type="predicted"/>
<dbReference type="InterPro" id="IPR035940">
    <property type="entry name" value="CAP_sf"/>
</dbReference>
<sequence>MKIQKEVIVIDSDDEEVVETSNIYSTAHTNKISTCNHTKTDCTLIIGRETLRELNKERVERLKRQGKKIQAPQTIGQQIDAIRKKHKKKWREVTPTARSMTISDLSKKDQLIIDSKAGTWSSKQDSRVNTIENTFYDVNKIGLKALELTNAFRSEQKLPHLKWSQALCDIGRIHSDDMAEKKVPFGHAGFEKRVKSYPMPFRSAAENVAMNSGCTDVAKVAVDGWINSPGHRKNLLANHNYCGIGVYKNSEDQFYLTQLFALS</sequence>
<dbReference type="SUPFAM" id="SSF55797">
    <property type="entry name" value="PR-1-like"/>
    <property type="match status" value="1"/>
</dbReference>
<protein>
    <recommendedName>
        <fullName evidence="1">SCP domain-containing protein</fullName>
    </recommendedName>
</protein>
<dbReference type="PANTHER" id="PTHR31157">
    <property type="entry name" value="SCP DOMAIN-CONTAINING PROTEIN"/>
    <property type="match status" value="1"/>
</dbReference>
<comment type="caution">
    <text evidence="2">The sequence shown here is derived from an EMBL/GenBank/DDBJ whole genome shotgun (WGS) entry which is preliminary data.</text>
</comment>
<organism evidence="2 3">
    <name type="scientific">Acrasis kona</name>
    <dbReference type="NCBI Taxonomy" id="1008807"/>
    <lineage>
        <taxon>Eukaryota</taxon>
        <taxon>Discoba</taxon>
        <taxon>Heterolobosea</taxon>
        <taxon>Tetramitia</taxon>
        <taxon>Eutetramitia</taxon>
        <taxon>Acrasidae</taxon>
        <taxon>Acrasis</taxon>
    </lineage>
</organism>
<dbReference type="CDD" id="cd05379">
    <property type="entry name" value="CAP_bacterial"/>
    <property type="match status" value="1"/>
</dbReference>
<keyword evidence="3" id="KW-1185">Reference proteome</keyword>